<dbReference type="Gramene" id="evm.model.06.1234">
    <property type="protein sequence ID" value="cds.evm.model.06.1234"/>
    <property type="gene ID" value="evm.TU.06.1234"/>
</dbReference>
<reference evidence="2" key="2">
    <citation type="submission" date="2021-03" db="UniProtKB">
        <authorList>
            <consortium name="EnsemblPlants"/>
        </authorList>
    </citation>
    <scope>IDENTIFICATION</scope>
</reference>
<protein>
    <submittedName>
        <fullName evidence="2">Uncharacterized protein</fullName>
    </submittedName>
</protein>
<dbReference type="AlphaFoldDB" id="A0A803PTM3"/>
<evidence type="ECO:0000313" key="3">
    <source>
        <dbReference type="Proteomes" id="UP000596661"/>
    </source>
</evidence>
<dbReference type="EMBL" id="UZAU01000598">
    <property type="status" value="NOT_ANNOTATED_CDS"/>
    <property type="molecule type" value="Genomic_DNA"/>
</dbReference>
<dbReference type="Proteomes" id="UP000596661">
    <property type="component" value="Chromosome 6"/>
</dbReference>
<keyword evidence="1" id="KW-0175">Coiled coil</keyword>
<reference evidence="2" key="1">
    <citation type="submission" date="2018-11" db="EMBL/GenBank/DDBJ databases">
        <authorList>
            <person name="Grassa J C."/>
        </authorList>
    </citation>
    <scope>NUCLEOTIDE SEQUENCE [LARGE SCALE GENOMIC DNA]</scope>
</reference>
<feature type="coiled-coil region" evidence="1">
    <location>
        <begin position="387"/>
        <end position="414"/>
    </location>
</feature>
<name>A0A803PTM3_CANSA</name>
<organism evidence="2 3">
    <name type="scientific">Cannabis sativa</name>
    <name type="common">Hemp</name>
    <name type="synonym">Marijuana</name>
    <dbReference type="NCBI Taxonomy" id="3483"/>
    <lineage>
        <taxon>Eukaryota</taxon>
        <taxon>Viridiplantae</taxon>
        <taxon>Streptophyta</taxon>
        <taxon>Embryophyta</taxon>
        <taxon>Tracheophyta</taxon>
        <taxon>Spermatophyta</taxon>
        <taxon>Magnoliopsida</taxon>
        <taxon>eudicotyledons</taxon>
        <taxon>Gunneridae</taxon>
        <taxon>Pentapetalae</taxon>
        <taxon>rosids</taxon>
        <taxon>fabids</taxon>
        <taxon>Rosales</taxon>
        <taxon>Cannabaceae</taxon>
        <taxon>Cannabis</taxon>
    </lineage>
</organism>
<proteinExistence type="predicted"/>
<sequence length="452" mass="51225">MLGSRFATMVGYFKGIDCMDFPITFLVFGEGNDFELALVNLEKIPKTSPMEVLPVKGDLEDPILDEGPFKSTQSKRRSMGKGKAYVVSLTPLILNDYIWEIDQRPNQLKNYGLLKAYSTDGRFITTSFPMRRVPALSLDFKIPESIPRTKLADELRQQITFYEPFKEELRVEELVTIKLLHQYSLITTFQCINRVNVTILNPSQKKRKSKIGSVYHTRYEHIWKEYFGKRDSTRTRLTPRGGSSGAAKILAPLNVAFENREPMIPSDEEESVEGMVFLIFDAALKHADTAPHPRREEKGPRTMLPEIPNLLEREVFLLKTNKQPHRANHQSPMIMTAHSYWGRGLGIRVKCSPVPDGPMSAVKRAKITEGICNSGYSAPITDLPTVSNNLDKDAEEFSKRVEVLNRNIDEYLETYDGVATTTDDRTKIVAQGVENAQAGENQTFEIMDIPSE</sequence>
<evidence type="ECO:0000256" key="1">
    <source>
        <dbReference type="SAM" id="Coils"/>
    </source>
</evidence>
<accession>A0A803PTM3</accession>
<keyword evidence="3" id="KW-1185">Reference proteome</keyword>
<dbReference type="EnsemblPlants" id="evm.model.06.1234">
    <property type="protein sequence ID" value="cds.evm.model.06.1234"/>
    <property type="gene ID" value="evm.TU.06.1234"/>
</dbReference>
<evidence type="ECO:0000313" key="2">
    <source>
        <dbReference type="EnsemblPlants" id="cds.evm.model.06.1234"/>
    </source>
</evidence>